<evidence type="ECO:0000256" key="6">
    <source>
        <dbReference type="ARBA" id="ARBA00023125"/>
    </source>
</evidence>
<evidence type="ECO:0000259" key="10">
    <source>
        <dbReference type="PROSITE" id="PS00486"/>
    </source>
</evidence>
<feature type="coiled-coil region" evidence="9">
    <location>
        <begin position="382"/>
        <end position="409"/>
    </location>
</feature>
<dbReference type="Pfam" id="PF05192">
    <property type="entry name" value="MutS_III"/>
    <property type="match status" value="1"/>
</dbReference>
<evidence type="ECO:0000313" key="11">
    <source>
        <dbReference type="Ensembl" id="ENSPTEP00000002380.1"/>
    </source>
</evidence>
<dbReference type="Proteomes" id="UP000694416">
    <property type="component" value="Unplaced"/>
</dbReference>
<proteinExistence type="inferred from homology"/>
<evidence type="ECO:0000256" key="4">
    <source>
        <dbReference type="ARBA" id="ARBA00022763"/>
    </source>
</evidence>
<comment type="subcellular location">
    <subcellularLocation>
        <location evidence="1">Nucleus</location>
    </subcellularLocation>
</comment>
<dbReference type="InterPro" id="IPR036187">
    <property type="entry name" value="DNA_mismatch_repair_MutS_sf"/>
</dbReference>
<keyword evidence="4" id="KW-0227">DNA damage</keyword>
<evidence type="ECO:0000256" key="3">
    <source>
        <dbReference type="ARBA" id="ARBA00022741"/>
    </source>
</evidence>
<dbReference type="GO" id="GO:0006298">
    <property type="term" value="P:mismatch repair"/>
    <property type="evidence" value="ECO:0007669"/>
    <property type="project" value="InterPro"/>
</dbReference>
<dbReference type="SMART" id="SM00533">
    <property type="entry name" value="MUTSd"/>
    <property type="match status" value="1"/>
</dbReference>
<dbReference type="GO" id="GO:0006312">
    <property type="term" value="P:mitotic recombination"/>
    <property type="evidence" value="ECO:0007669"/>
    <property type="project" value="TreeGrafter"/>
</dbReference>
<evidence type="ECO:0000256" key="1">
    <source>
        <dbReference type="ARBA" id="ARBA00004123"/>
    </source>
</evidence>
<organism evidence="11 12">
    <name type="scientific">Piliocolobus tephrosceles</name>
    <name type="common">Ugandan red Colobus</name>
    <dbReference type="NCBI Taxonomy" id="591936"/>
    <lineage>
        <taxon>Eukaryota</taxon>
        <taxon>Metazoa</taxon>
        <taxon>Chordata</taxon>
        <taxon>Craniata</taxon>
        <taxon>Vertebrata</taxon>
        <taxon>Euteleostomi</taxon>
        <taxon>Mammalia</taxon>
        <taxon>Eutheria</taxon>
        <taxon>Euarchontoglires</taxon>
        <taxon>Primates</taxon>
        <taxon>Haplorrhini</taxon>
        <taxon>Catarrhini</taxon>
        <taxon>Cercopithecidae</taxon>
        <taxon>Colobinae</taxon>
        <taxon>Piliocolobus</taxon>
    </lineage>
</organism>
<name>A0A8C9GCU5_9PRIM</name>
<keyword evidence="5" id="KW-0067">ATP-binding</keyword>
<feature type="domain" description="DNA mismatch repair proteins mutS family" evidence="10">
    <location>
        <begin position="664"/>
        <end position="680"/>
    </location>
</feature>
<dbReference type="PANTHER" id="PTHR11361:SF35">
    <property type="entry name" value="DNA MISMATCH REPAIR PROTEIN MSH2"/>
    <property type="match status" value="1"/>
</dbReference>
<keyword evidence="12" id="KW-1185">Reference proteome</keyword>
<sequence length="821" mass="94591">MLTEETISDVPIPEVSDLNNNTVVGFYLDTKNSIRYGGLCIYNANTNEFSLCEYIENDHFTVLESVLIQCRPFILLFSKCNDNLDYSRIKLIINLCEIKYKELARSDFQTAQLENDLNKLLMITSDVKSCFSFFELQLACKALSCIIKYMNLLNDDCAVNKCVLKNYNINRYMKLDKAAIVALNIHTESGSSNSGSNKNKQSSNSTLTLYKFLNKCKTKIGERKLLKWVLHPIKNEKKINTRLDIVEMLKDEDTIRSMIISDHLRKVCDLELITKKLKIVHNSVNMSNNTNTYNSINKNNTKVSRYKNVCTLEDLVKLYETISVSRKIYYCLDEHKGKYRPTLEHHILVPLKTSISNLQSFLQLTELTIDFDEVEKHNFLIARKFDEELEKLAKEKDEIYDMIKHHRSEVEDDINYLKGCSKKNALKEDIKLVDCNTNTYLFRAVKKDFNYLQQRKKTYIQVRMNKSEILFQTNKLKSLCQKYEQILIDYNFAQQQLSNKAIEVASSYWEPIVKLSKLLAKIDIYCSFAFISASSLSTYVRPIVEENGKMLIMNASRHPLVETNILIVNNFIPNDVHMNKDNKRLNIITGPNMGGKSTYIRQIALICLMAHIGSFVPCTYAKIPIFSQIMCRVGSSDIQLKGISTFFSEMIEISAIIKNADENSLVIIDELGRGTSTYEGFGISWSIGNYLLNNIKCFCLFATHFHEMSNLEEEYEGVVNNHVGAKINPVTNKISFLYEIKKGYADKSYGVQVAQIAKLPKNVIDKAFEKSKELESVENRYYFKSQLKSTTNKPDEQKTQTYAVTKNILQQLFTTNEQKDF</sequence>
<evidence type="ECO:0000256" key="2">
    <source>
        <dbReference type="ARBA" id="ARBA00006271"/>
    </source>
</evidence>
<accession>A0A8C9GCU5</accession>
<evidence type="ECO:0000256" key="9">
    <source>
        <dbReference type="SAM" id="Coils"/>
    </source>
</evidence>
<keyword evidence="6" id="KW-0238">DNA-binding</keyword>
<dbReference type="InterPro" id="IPR036678">
    <property type="entry name" value="MutS_con_dom_sf"/>
</dbReference>
<dbReference type="SMART" id="SM00534">
    <property type="entry name" value="MUTSac"/>
    <property type="match status" value="1"/>
</dbReference>
<dbReference type="Ensembl" id="ENSPTET00000003705.1">
    <property type="protein sequence ID" value="ENSPTEP00000002380.1"/>
    <property type="gene ID" value="ENSPTEG00000002824.1"/>
</dbReference>
<evidence type="ECO:0000256" key="8">
    <source>
        <dbReference type="ARBA" id="ARBA00023242"/>
    </source>
</evidence>
<dbReference type="PIRSF" id="PIRSF005813">
    <property type="entry name" value="MSH2"/>
    <property type="match status" value="1"/>
</dbReference>
<dbReference type="GO" id="GO:0032301">
    <property type="term" value="C:MutSalpha complex"/>
    <property type="evidence" value="ECO:0007669"/>
    <property type="project" value="TreeGrafter"/>
</dbReference>
<protein>
    <recommendedName>
        <fullName evidence="10">DNA mismatch repair proteins mutS family domain-containing protein</fullName>
    </recommendedName>
</protein>
<keyword evidence="3" id="KW-0547">Nucleotide-binding</keyword>
<dbReference type="GO" id="GO:0043570">
    <property type="term" value="P:maintenance of DNA repeat elements"/>
    <property type="evidence" value="ECO:0007669"/>
    <property type="project" value="UniProtKB-ARBA"/>
</dbReference>
<dbReference type="Gene3D" id="1.10.1420.10">
    <property type="match status" value="1"/>
</dbReference>
<keyword evidence="7" id="KW-0234">DNA repair</keyword>
<dbReference type="PROSITE" id="PS00486">
    <property type="entry name" value="DNA_MISMATCH_REPAIR_2"/>
    <property type="match status" value="1"/>
</dbReference>
<dbReference type="AlphaFoldDB" id="A0A8C9GCU5"/>
<dbReference type="GO" id="GO:0030983">
    <property type="term" value="F:mismatched DNA binding"/>
    <property type="evidence" value="ECO:0007669"/>
    <property type="project" value="InterPro"/>
</dbReference>
<dbReference type="GO" id="GO:0140664">
    <property type="term" value="F:ATP-dependent DNA damage sensor activity"/>
    <property type="evidence" value="ECO:0007669"/>
    <property type="project" value="InterPro"/>
</dbReference>
<reference evidence="11" key="1">
    <citation type="submission" date="2025-08" db="UniProtKB">
        <authorList>
            <consortium name="Ensembl"/>
        </authorList>
    </citation>
    <scope>IDENTIFICATION</scope>
</reference>
<dbReference type="Gene3D" id="3.40.50.300">
    <property type="entry name" value="P-loop containing nucleotide triphosphate hydrolases"/>
    <property type="match status" value="1"/>
</dbReference>
<dbReference type="SUPFAM" id="SSF52540">
    <property type="entry name" value="P-loop containing nucleoside triphosphate hydrolases"/>
    <property type="match status" value="1"/>
</dbReference>
<dbReference type="InterPro" id="IPR007696">
    <property type="entry name" value="DNA_mismatch_repair_MutS_core"/>
</dbReference>
<dbReference type="FunFam" id="3.40.50.300:FF:001115">
    <property type="entry name" value="DNA mismatch repair protein MSH2"/>
    <property type="match status" value="1"/>
</dbReference>
<evidence type="ECO:0000256" key="7">
    <source>
        <dbReference type="ARBA" id="ARBA00023204"/>
    </source>
</evidence>
<keyword evidence="9" id="KW-0175">Coiled coil</keyword>
<dbReference type="InterPro" id="IPR011184">
    <property type="entry name" value="DNA_mismatch_repair_Msh2"/>
</dbReference>
<dbReference type="SUPFAM" id="SSF48334">
    <property type="entry name" value="DNA repair protein MutS, domain III"/>
    <property type="match status" value="1"/>
</dbReference>
<keyword evidence="8" id="KW-0539">Nucleus</keyword>
<dbReference type="Gene3D" id="3.30.420.110">
    <property type="entry name" value="MutS, connector domain"/>
    <property type="match status" value="1"/>
</dbReference>
<dbReference type="InterPro" id="IPR027417">
    <property type="entry name" value="P-loop_NTPase"/>
</dbReference>
<evidence type="ECO:0000256" key="5">
    <source>
        <dbReference type="ARBA" id="ARBA00022840"/>
    </source>
</evidence>
<dbReference type="PANTHER" id="PTHR11361">
    <property type="entry name" value="DNA MISMATCH REPAIR PROTEIN MUTS FAMILY MEMBER"/>
    <property type="match status" value="1"/>
</dbReference>
<dbReference type="Pfam" id="PF00488">
    <property type="entry name" value="MutS_V"/>
    <property type="match status" value="1"/>
</dbReference>
<reference evidence="11" key="2">
    <citation type="submission" date="2025-09" db="UniProtKB">
        <authorList>
            <consortium name="Ensembl"/>
        </authorList>
    </citation>
    <scope>IDENTIFICATION</scope>
</reference>
<evidence type="ECO:0000313" key="12">
    <source>
        <dbReference type="Proteomes" id="UP000694416"/>
    </source>
</evidence>
<comment type="similarity">
    <text evidence="2">Belongs to the DNA mismatch repair MutS family.</text>
</comment>
<dbReference type="InterPro" id="IPR045076">
    <property type="entry name" value="MutS"/>
</dbReference>
<dbReference type="InterPro" id="IPR000432">
    <property type="entry name" value="DNA_mismatch_repair_MutS_C"/>
</dbReference>
<dbReference type="GO" id="GO:0005524">
    <property type="term" value="F:ATP binding"/>
    <property type="evidence" value="ECO:0007669"/>
    <property type="project" value="UniProtKB-KW"/>
</dbReference>